<dbReference type="Pfam" id="PF13575">
    <property type="entry name" value="DUF4135"/>
    <property type="match status" value="1"/>
</dbReference>
<dbReference type="Gene3D" id="1.50.10.10">
    <property type="match status" value="1"/>
</dbReference>
<keyword evidence="3" id="KW-1185">Reference proteome</keyword>
<comment type="caution">
    <text evidence="2">The sequence shown here is derived from an EMBL/GenBank/DDBJ whole genome shotgun (WGS) entry which is preliminary data.</text>
</comment>
<reference evidence="3" key="1">
    <citation type="journal article" date="2019" name="Int. J. Syst. Evol. Microbiol.">
        <title>The Global Catalogue of Microorganisms (GCM) 10K type strain sequencing project: providing services to taxonomists for standard genome sequencing and annotation.</title>
        <authorList>
            <consortium name="The Broad Institute Genomics Platform"/>
            <consortium name="The Broad Institute Genome Sequencing Center for Infectious Disease"/>
            <person name="Wu L."/>
            <person name="Ma J."/>
        </authorList>
    </citation>
    <scope>NUCLEOTIDE SEQUENCE [LARGE SCALE GENOMIC DNA]</scope>
    <source>
        <strain evidence="3">CCUG 62974</strain>
    </source>
</reference>
<organism evidence="2 3">
    <name type="scientific">Streptosporangium algeriense</name>
    <dbReference type="NCBI Taxonomy" id="1682748"/>
    <lineage>
        <taxon>Bacteria</taxon>
        <taxon>Bacillati</taxon>
        <taxon>Actinomycetota</taxon>
        <taxon>Actinomycetes</taxon>
        <taxon>Streptosporangiales</taxon>
        <taxon>Streptosporangiaceae</taxon>
        <taxon>Streptosporangium</taxon>
    </lineage>
</organism>
<gene>
    <name evidence="2" type="ORF">ACFQ08_04470</name>
</gene>
<evidence type="ECO:0000313" key="3">
    <source>
        <dbReference type="Proteomes" id="UP001597024"/>
    </source>
</evidence>
<dbReference type="NCBIfam" id="TIGR03897">
    <property type="entry name" value="lanti_2_LanM"/>
    <property type="match status" value="1"/>
</dbReference>
<evidence type="ECO:0000259" key="1">
    <source>
        <dbReference type="Pfam" id="PF13575"/>
    </source>
</evidence>
<name>A0ABW3DIU3_9ACTN</name>
<dbReference type="Proteomes" id="UP001597024">
    <property type="component" value="Unassembled WGS sequence"/>
</dbReference>
<dbReference type="SUPFAM" id="SSF158745">
    <property type="entry name" value="LanC-like"/>
    <property type="match status" value="1"/>
</dbReference>
<dbReference type="InterPro" id="IPR017146">
    <property type="entry name" value="Lanti_2_LanM"/>
</dbReference>
<dbReference type="SMART" id="SM01260">
    <property type="entry name" value="LANC_like"/>
    <property type="match status" value="1"/>
</dbReference>
<dbReference type="PRINTS" id="PR01950">
    <property type="entry name" value="LANCSUPER"/>
</dbReference>
<proteinExistence type="predicted"/>
<dbReference type="InterPro" id="IPR012341">
    <property type="entry name" value="6hp_glycosidase-like_sf"/>
</dbReference>
<dbReference type="Pfam" id="PF05147">
    <property type="entry name" value="LANC_like"/>
    <property type="match status" value="1"/>
</dbReference>
<dbReference type="InterPro" id="IPR025410">
    <property type="entry name" value="Lant_dehyd"/>
</dbReference>
<accession>A0ABW3DIU3</accession>
<feature type="domain" description="Lantibiotic biosynthesis protein dehydration" evidence="1">
    <location>
        <begin position="167"/>
        <end position="538"/>
    </location>
</feature>
<protein>
    <submittedName>
        <fullName evidence="2">Type 2 lanthipeptide synthetase LanM family protein</fullName>
    </submittedName>
</protein>
<sequence>MDRLDHLLDTYIPELALNKTRLRDVDYQIRAHVRSRVADKLTKIEASENRRAFETEEFPAPPPHEPKSDRHGVFDDYFEHWAREWAADLAPSLARSPVMAVENTVASDFLRDQAVVVGDLMIRTLLGELHRRRASGALVGETPEERYRDFRRWLHSAEGHAAFTARYPALFEHARMRVRMSTAYLLEVVSAVERNQEQVAGELLGLRECPRVTAISLGAGDTHNDGRSTAFIKFGDLGSVIYKPHPLDAEAGYNALIAWVNQRLGTRLPTVKVLACGDAGFVERVATEEYEGSDSEYAAQIGQLAGVLYILRAIDIHFENVVTCRRGPVVVDTETLMTPDVRSERVGPHDNSAAAIGSVFYESVAKIGILPMVIKTSTADHGLDVGAVGYNKGQQALVSTWRVRNPGRDDMFVELHKTVMAAENANQAVRQSGDSSVKSQRDVIKRELARVLRFAAANRSETMDAVERHLGKVQFRYLNNPTYFYFQLLRMVSHPDAVRDETIREAVLRRTALRPGALDPVVDDEVRQLANGDVPYFSYYPDSCALWAYGGRTVCEDAFELPPIESVRDRINRLDEAAVERELRMVDLAFVNKLPVEKARTGFHAESSDVAAAVTDERMLAEVVRIADQLVAEMVLSASEDFPSTWIGPQIVVSNENSLWAPGPLAFDLYSGASGTALALAGAAHATGDRRYRDAAMRVFGPLDEGMHAGDLIDEMELTGGQGAFAGTVYALAVAKRLLGVDDGATPGKLAAELARRVDGEQGSDWVTGLAGTLAICMALHGLATDTDDRALAEKAVRTVAAAEVALLGGVELADPRVTDYTGYSHGAMGIGPALVAYGTRYHDPAVRGLGLRVIDAVLGALDSRDRDWPTTWADVDERTYAWCHGAPGMLMGAVWASRYAPQAVPTDLLHRMFEITLHRGFGANPTYCHGDLGSAEALALAGADHPDLLGDRRLDNLYPRLFAEVVERYDEKNPESKYRYSNSLMLGQAGLLWSILRHLAPETYPCFLLID</sequence>
<dbReference type="CDD" id="cd04792">
    <property type="entry name" value="LanM-like"/>
    <property type="match status" value="1"/>
</dbReference>
<dbReference type="PIRSF" id="PIRSF037228">
    <property type="entry name" value="Lant_mod_RumM"/>
    <property type="match status" value="1"/>
</dbReference>
<dbReference type="InterPro" id="IPR007822">
    <property type="entry name" value="LANC-like"/>
</dbReference>
<evidence type="ECO:0000313" key="2">
    <source>
        <dbReference type="EMBL" id="MFD0883810.1"/>
    </source>
</evidence>
<dbReference type="EMBL" id="JBHTHX010000076">
    <property type="protein sequence ID" value="MFD0883810.1"/>
    <property type="molecule type" value="Genomic_DNA"/>
</dbReference>